<keyword evidence="8" id="KW-1185">Reference proteome</keyword>
<feature type="compositionally biased region" description="Acidic residues" evidence="5">
    <location>
        <begin position="168"/>
        <end position="192"/>
    </location>
</feature>
<keyword evidence="3" id="KW-0862">Zinc</keyword>
<feature type="region of interest" description="Disordered" evidence="5">
    <location>
        <begin position="105"/>
        <end position="205"/>
    </location>
</feature>
<keyword evidence="1" id="KW-0479">Metal-binding</keyword>
<dbReference type="Proteomes" id="UP000239047">
    <property type="component" value="Unassembled WGS sequence"/>
</dbReference>
<feature type="region of interest" description="Disordered" evidence="5">
    <location>
        <begin position="19"/>
        <end position="42"/>
    </location>
</feature>
<evidence type="ECO:0000313" key="7">
    <source>
        <dbReference type="EMBL" id="PPA71757.1"/>
    </source>
</evidence>
<dbReference type="PANTHER" id="PTHR33823:SF4">
    <property type="entry name" value="GENERAL STRESS PROTEIN 16O"/>
    <property type="match status" value="1"/>
</dbReference>
<feature type="compositionally biased region" description="Basic and acidic residues" evidence="5">
    <location>
        <begin position="194"/>
        <end position="205"/>
    </location>
</feature>
<dbReference type="EMBL" id="PREZ01000002">
    <property type="protein sequence ID" value="PPA71757.1"/>
    <property type="molecule type" value="Genomic_DNA"/>
</dbReference>
<name>A0A2S5GFD7_9BACL</name>
<keyword evidence="2" id="KW-0863">Zinc-finger</keyword>
<feature type="zinc finger region" description="dksA C4-type" evidence="4">
    <location>
        <begin position="84"/>
        <end position="108"/>
    </location>
</feature>
<dbReference type="Gene3D" id="1.20.120.910">
    <property type="entry name" value="DksA, coiled-coil domain"/>
    <property type="match status" value="1"/>
</dbReference>
<dbReference type="PANTHER" id="PTHR33823">
    <property type="entry name" value="RNA POLYMERASE-BINDING TRANSCRIPTION FACTOR DKSA-RELATED"/>
    <property type="match status" value="1"/>
</dbReference>
<feature type="domain" description="Zinc finger DksA/TraR C4-type" evidence="6">
    <location>
        <begin position="79"/>
        <end position="102"/>
    </location>
</feature>
<dbReference type="NCBIfam" id="TIGR02890">
    <property type="entry name" value="bacill_yteA"/>
    <property type="match status" value="1"/>
</dbReference>
<protein>
    <submittedName>
        <fullName evidence="7">Molecular chaperone DnaK</fullName>
    </submittedName>
</protein>
<proteinExistence type="predicted"/>
<dbReference type="InterPro" id="IPR014240">
    <property type="entry name" value="YteA"/>
</dbReference>
<evidence type="ECO:0000313" key="8">
    <source>
        <dbReference type="Proteomes" id="UP000239047"/>
    </source>
</evidence>
<dbReference type="SUPFAM" id="SSF109635">
    <property type="entry name" value="DnaK suppressor protein DksA, alpha-hairpin domain"/>
    <property type="match status" value="1"/>
</dbReference>
<accession>A0A2S5GFD7</accession>
<gene>
    <name evidence="7" type="ORF">C4B60_06835</name>
</gene>
<evidence type="ECO:0000256" key="4">
    <source>
        <dbReference type="PROSITE-ProRule" id="PRU00510"/>
    </source>
</evidence>
<evidence type="ECO:0000256" key="5">
    <source>
        <dbReference type="SAM" id="MobiDB-lite"/>
    </source>
</evidence>
<dbReference type="InterPro" id="IPR037187">
    <property type="entry name" value="DnaK_N"/>
</dbReference>
<evidence type="ECO:0000256" key="1">
    <source>
        <dbReference type="ARBA" id="ARBA00022723"/>
    </source>
</evidence>
<dbReference type="RefSeq" id="WP_104057245.1">
    <property type="nucleotide sequence ID" value="NZ_PREZ01000002.1"/>
</dbReference>
<organism evidence="7 8">
    <name type="scientific">Jeotgalibacillus proteolyticus</name>
    <dbReference type="NCBI Taxonomy" id="2082395"/>
    <lineage>
        <taxon>Bacteria</taxon>
        <taxon>Bacillati</taxon>
        <taxon>Bacillota</taxon>
        <taxon>Bacilli</taxon>
        <taxon>Bacillales</taxon>
        <taxon>Caryophanaceae</taxon>
        <taxon>Jeotgalibacillus</taxon>
    </lineage>
</organism>
<dbReference type="AlphaFoldDB" id="A0A2S5GFD7"/>
<dbReference type="PROSITE" id="PS51128">
    <property type="entry name" value="ZF_DKSA_2"/>
    <property type="match status" value="1"/>
</dbReference>
<sequence length="205" mass="23095">MLSNEQLDKFKSKLLKRKEELTSRDTDIEENSTELSQYDNHPADTATELFDREMDLAIDEHSENEMEKIDAALKAIEEGTYGICAVSGKEIPIERLEAMPTALTVVEHANEQPSDPLSRPSEEQVLSPSTAHPVDGEDEDVRDYQDSFSEVARYGTSETPSDMAAGEESYDDMYESDEDGDESIEEDEEVANDMDGKERKIYPNK</sequence>
<dbReference type="GO" id="GO:0008270">
    <property type="term" value="F:zinc ion binding"/>
    <property type="evidence" value="ECO:0007669"/>
    <property type="project" value="UniProtKB-KW"/>
</dbReference>
<dbReference type="InterPro" id="IPR000962">
    <property type="entry name" value="Znf_DskA_TraR"/>
</dbReference>
<evidence type="ECO:0000256" key="3">
    <source>
        <dbReference type="ARBA" id="ARBA00022833"/>
    </source>
</evidence>
<dbReference type="OrthoDB" id="9811543at2"/>
<comment type="caution">
    <text evidence="7">The sequence shown here is derived from an EMBL/GenBank/DDBJ whole genome shotgun (WGS) entry which is preliminary data.</text>
</comment>
<reference evidence="7 8" key="1">
    <citation type="submission" date="2018-02" db="EMBL/GenBank/DDBJ databases">
        <title>Jeotgalibacillus proteolyticum sp. nov. a protease producing bacterium isolated from ocean sediments of Laizhou Bay.</title>
        <authorList>
            <person name="Li Y."/>
        </authorList>
    </citation>
    <scope>NUCLEOTIDE SEQUENCE [LARGE SCALE GENOMIC DNA]</scope>
    <source>
        <strain evidence="7 8">22-7</strain>
    </source>
</reference>
<dbReference type="Pfam" id="PF01258">
    <property type="entry name" value="zf-dskA_traR"/>
    <property type="match status" value="1"/>
</dbReference>
<evidence type="ECO:0000256" key="2">
    <source>
        <dbReference type="ARBA" id="ARBA00022771"/>
    </source>
</evidence>
<evidence type="ECO:0000259" key="6">
    <source>
        <dbReference type="Pfam" id="PF01258"/>
    </source>
</evidence>